<feature type="transmembrane region" description="Helical" evidence="1">
    <location>
        <begin position="94"/>
        <end position="119"/>
    </location>
</feature>
<dbReference type="AlphaFoldDB" id="A0A175W986"/>
<feature type="transmembrane region" description="Helical" evidence="1">
    <location>
        <begin position="140"/>
        <end position="163"/>
    </location>
</feature>
<reference evidence="3 4" key="3">
    <citation type="submission" date="2016-01" db="EMBL/GenBank/DDBJ databases">
        <title>Madurella mycetomatis genome sequencing.</title>
        <authorList>
            <person name="Van De Sande W."/>
        </authorList>
    </citation>
    <scope>NUCLEOTIDE SEQUENCE [LARGE SCALE GENOMIC DNA]</scope>
    <source>
        <strain evidence="4">mm55</strain>
        <strain evidence="3">Mm55</strain>
    </source>
</reference>
<dbReference type="OrthoDB" id="72269at2759"/>
<feature type="transmembrane region" description="Helical" evidence="1">
    <location>
        <begin position="261"/>
        <end position="287"/>
    </location>
</feature>
<organism evidence="3 4">
    <name type="scientific">Madurella mycetomatis</name>
    <dbReference type="NCBI Taxonomy" id="100816"/>
    <lineage>
        <taxon>Eukaryota</taxon>
        <taxon>Fungi</taxon>
        <taxon>Dikarya</taxon>
        <taxon>Ascomycota</taxon>
        <taxon>Pezizomycotina</taxon>
        <taxon>Sordariomycetes</taxon>
        <taxon>Sordariomycetidae</taxon>
        <taxon>Sordariales</taxon>
        <taxon>Sordariales incertae sedis</taxon>
        <taxon>Madurella</taxon>
    </lineage>
</organism>
<evidence type="ECO:0000313" key="2">
    <source>
        <dbReference type="EMBL" id="KXX78604.1"/>
    </source>
</evidence>
<proteinExistence type="predicted"/>
<dbReference type="VEuPathDB" id="FungiDB:MMYC01_204483"/>
<comment type="caution">
    <text evidence="3">The sequence shown here is derived from an EMBL/GenBank/DDBJ whole genome shotgun (WGS) entry which is preliminary data.</text>
</comment>
<dbReference type="EMBL" id="LCTW02000083">
    <property type="protein sequence ID" value="KXX79564.1"/>
    <property type="molecule type" value="Genomic_DNA"/>
</dbReference>
<reference evidence="3" key="1">
    <citation type="submission" date="2015-06" db="EMBL/GenBank/DDBJ databases">
        <authorList>
            <person name="Hoefler B.C."/>
            <person name="Straight P.D."/>
        </authorList>
    </citation>
    <scope>NUCLEOTIDE SEQUENCE [LARGE SCALE GENOMIC DNA]</scope>
    <source>
        <strain evidence="3">Mm55</strain>
    </source>
</reference>
<sequence length="304" mass="35185">MDLPKLEAYQKRIIEEDKGVIEWPGGSLTVFDHFYRVEVLDRLWRGPSVTFSPSSQGYDPVSWWQMLSFLTDLGPIYCIWFLEAARDASAWTPAYFATFWVSAAQLLGIGSVAPIYYFLWVAFGPPIADLIKPGKRAFQCWYFAFLLPLVLVFHNFEVFTAYLSPDPTTRHYWIWAWQMSPLWIGIANFASSYIILNRYYVSMFGRISVLLKVVCTVSAIVWVSVLLISPYSIFDLFSSCFLCLVYQFVEMYHLGFIELDGFWPLALLPVALACFGPGVTFVLGWWWRERKLYLASERRGVTDF</sequence>
<name>A0A175W986_9PEZI</name>
<reference evidence="4" key="2">
    <citation type="submission" date="2015-06" db="EMBL/GenBank/DDBJ databases">
        <authorList>
            <person name="van de Sande W.W.J."/>
        </authorList>
    </citation>
    <scope>NUCLEOTIDE SEQUENCE [LARGE SCALE GENOMIC DNA]</scope>
    <source>
        <strain evidence="4">mm55</strain>
    </source>
</reference>
<keyword evidence="1" id="KW-1133">Transmembrane helix</keyword>
<keyword evidence="1" id="KW-0472">Membrane</keyword>
<keyword evidence="4" id="KW-1185">Reference proteome</keyword>
<evidence type="ECO:0000256" key="1">
    <source>
        <dbReference type="SAM" id="Phobius"/>
    </source>
</evidence>
<accession>A0A175W986</accession>
<dbReference type="EMBL" id="LCTW02000114">
    <property type="protein sequence ID" value="KXX78604.1"/>
    <property type="molecule type" value="Genomic_DNA"/>
</dbReference>
<protein>
    <submittedName>
        <fullName evidence="3">Uncharacterized protein</fullName>
    </submittedName>
</protein>
<dbReference type="STRING" id="100816.A0A175W986"/>
<gene>
    <name evidence="3" type="ORF">MMYC01_204483</name>
    <name evidence="2" type="ORF">MMYC01_205300</name>
</gene>
<feature type="transmembrane region" description="Helical" evidence="1">
    <location>
        <begin position="203"/>
        <end position="225"/>
    </location>
</feature>
<dbReference type="VEuPathDB" id="FungiDB:MMYC01_205300"/>
<evidence type="ECO:0000313" key="3">
    <source>
        <dbReference type="EMBL" id="KXX79564.1"/>
    </source>
</evidence>
<feature type="transmembrane region" description="Helical" evidence="1">
    <location>
        <begin position="175"/>
        <end position="196"/>
    </location>
</feature>
<evidence type="ECO:0000313" key="4">
    <source>
        <dbReference type="Proteomes" id="UP000078237"/>
    </source>
</evidence>
<dbReference type="Proteomes" id="UP000078237">
    <property type="component" value="Unassembled WGS sequence"/>
</dbReference>
<keyword evidence="1" id="KW-0812">Transmembrane</keyword>